<comment type="subcellular location">
    <subcellularLocation>
        <location evidence="1">Cell outer membrane</location>
    </subcellularLocation>
</comment>
<feature type="domain" description="OmpA-like" evidence="6">
    <location>
        <begin position="109"/>
        <end position="226"/>
    </location>
</feature>
<evidence type="ECO:0000259" key="6">
    <source>
        <dbReference type="PROSITE" id="PS51123"/>
    </source>
</evidence>
<dbReference type="PANTHER" id="PTHR30329">
    <property type="entry name" value="STATOR ELEMENT OF FLAGELLAR MOTOR COMPLEX"/>
    <property type="match status" value="1"/>
</dbReference>
<dbReference type="AlphaFoldDB" id="A0A4D7JIC8"/>
<dbReference type="InterPro" id="IPR036737">
    <property type="entry name" value="OmpA-like_sf"/>
</dbReference>
<dbReference type="OrthoDB" id="9782229at2"/>
<evidence type="ECO:0000256" key="3">
    <source>
        <dbReference type="ARBA" id="ARBA00023237"/>
    </source>
</evidence>
<keyword evidence="2 4" id="KW-0472">Membrane</keyword>
<keyword evidence="8" id="KW-1185">Reference proteome</keyword>
<organism evidence="7 8">
    <name type="scientific">Mangrovivirga cuniculi</name>
    <dbReference type="NCBI Taxonomy" id="2715131"/>
    <lineage>
        <taxon>Bacteria</taxon>
        <taxon>Pseudomonadati</taxon>
        <taxon>Bacteroidota</taxon>
        <taxon>Cytophagia</taxon>
        <taxon>Cytophagales</taxon>
        <taxon>Mangrovivirgaceae</taxon>
        <taxon>Mangrovivirga</taxon>
    </lineage>
</organism>
<gene>
    <name evidence="7" type="ORF">DCC35_13855</name>
</gene>
<dbReference type="EMBL" id="CP028923">
    <property type="protein sequence ID" value="QCK15749.1"/>
    <property type="molecule type" value="Genomic_DNA"/>
</dbReference>
<dbReference type="PRINTS" id="PR01021">
    <property type="entry name" value="OMPADOMAIN"/>
</dbReference>
<accession>A0A4D7JIC8</accession>
<dbReference type="Pfam" id="PF00691">
    <property type="entry name" value="OmpA"/>
    <property type="match status" value="1"/>
</dbReference>
<reference evidence="7 8" key="1">
    <citation type="submission" date="2018-04" db="EMBL/GenBank/DDBJ databases">
        <title>Complete genome uncultured novel isolate.</title>
        <authorList>
            <person name="Merlino G."/>
        </authorList>
    </citation>
    <scope>NUCLEOTIDE SEQUENCE [LARGE SCALE GENOMIC DNA]</scope>
    <source>
        <strain evidence="8">R1DC9</strain>
    </source>
</reference>
<dbReference type="GO" id="GO:0009279">
    <property type="term" value="C:cell outer membrane"/>
    <property type="evidence" value="ECO:0007669"/>
    <property type="project" value="UniProtKB-SubCell"/>
</dbReference>
<dbReference type="InterPro" id="IPR006664">
    <property type="entry name" value="OMP_bac"/>
</dbReference>
<evidence type="ECO:0000256" key="2">
    <source>
        <dbReference type="ARBA" id="ARBA00023136"/>
    </source>
</evidence>
<dbReference type="PANTHER" id="PTHR30329:SF21">
    <property type="entry name" value="LIPOPROTEIN YIAD-RELATED"/>
    <property type="match status" value="1"/>
</dbReference>
<evidence type="ECO:0000256" key="4">
    <source>
        <dbReference type="PROSITE-ProRule" id="PRU00473"/>
    </source>
</evidence>
<evidence type="ECO:0000313" key="7">
    <source>
        <dbReference type="EMBL" id="QCK15749.1"/>
    </source>
</evidence>
<dbReference type="PROSITE" id="PS01068">
    <property type="entry name" value="OMPA_1"/>
    <property type="match status" value="1"/>
</dbReference>
<proteinExistence type="predicted"/>
<keyword evidence="3" id="KW-0998">Cell outer membrane</keyword>
<evidence type="ECO:0000256" key="5">
    <source>
        <dbReference type="SAM" id="MobiDB-lite"/>
    </source>
</evidence>
<dbReference type="Proteomes" id="UP000298616">
    <property type="component" value="Chromosome"/>
</dbReference>
<dbReference type="KEGG" id="fpf:DCC35_13855"/>
<feature type="region of interest" description="Disordered" evidence="5">
    <location>
        <begin position="1"/>
        <end position="100"/>
    </location>
</feature>
<dbReference type="SUPFAM" id="SSF103088">
    <property type="entry name" value="OmpA-like"/>
    <property type="match status" value="1"/>
</dbReference>
<dbReference type="InterPro" id="IPR006690">
    <property type="entry name" value="OMPA-like_CS"/>
</dbReference>
<sequence length="229" mass="26476">MELGFQLGKEIKSRYRYKRKSRNINKKRRNKRRKKKDRKKNSKEKNKSGNDKKVVNDNSTEQTPIDPRDNYEEIDQLDPKEVVASEEGPGSENDKAGTEGDAIAGDFEHIRTDEKVYFNFNFATDQAQLQQKDKETLDELVELMKSDSSLQVKIEGHTDDVGTEEYNIKLSERRAESVADYLISNGIMESRIEFLGWGESKPLVENNSSENRATNRRVEFTIMENDSDN</sequence>
<feature type="compositionally biased region" description="Basic and acidic residues" evidence="5">
    <location>
        <begin position="43"/>
        <end position="55"/>
    </location>
</feature>
<evidence type="ECO:0000313" key="8">
    <source>
        <dbReference type="Proteomes" id="UP000298616"/>
    </source>
</evidence>
<dbReference type="PROSITE" id="PS51123">
    <property type="entry name" value="OMPA_2"/>
    <property type="match status" value="1"/>
</dbReference>
<dbReference type="Gene3D" id="3.30.1330.60">
    <property type="entry name" value="OmpA-like domain"/>
    <property type="match status" value="1"/>
</dbReference>
<dbReference type="InterPro" id="IPR050330">
    <property type="entry name" value="Bact_OuterMem_StrucFunc"/>
</dbReference>
<protein>
    <recommendedName>
        <fullName evidence="6">OmpA-like domain-containing protein</fullName>
    </recommendedName>
</protein>
<feature type="compositionally biased region" description="Basic and acidic residues" evidence="5">
    <location>
        <begin position="66"/>
        <end position="83"/>
    </location>
</feature>
<name>A0A4D7JIC8_9BACT</name>
<feature type="compositionally biased region" description="Basic residues" evidence="5">
    <location>
        <begin position="14"/>
        <end position="42"/>
    </location>
</feature>
<evidence type="ECO:0000256" key="1">
    <source>
        <dbReference type="ARBA" id="ARBA00004442"/>
    </source>
</evidence>
<dbReference type="CDD" id="cd07185">
    <property type="entry name" value="OmpA_C-like"/>
    <property type="match status" value="1"/>
</dbReference>
<dbReference type="InterPro" id="IPR006665">
    <property type="entry name" value="OmpA-like"/>
</dbReference>